<keyword evidence="1" id="KW-1133">Transmembrane helix</keyword>
<feature type="transmembrane region" description="Helical" evidence="1">
    <location>
        <begin position="246"/>
        <end position="272"/>
    </location>
</feature>
<protein>
    <submittedName>
        <fullName evidence="2">DUF6350 family protein</fullName>
    </submittedName>
</protein>
<dbReference type="EMBL" id="JBHUOP010000004">
    <property type="protein sequence ID" value="MFD2840806.1"/>
    <property type="molecule type" value="Genomic_DNA"/>
</dbReference>
<comment type="caution">
    <text evidence="2">The sequence shown here is derived from an EMBL/GenBank/DDBJ whole genome shotgun (WGS) entry which is preliminary data.</text>
</comment>
<evidence type="ECO:0000256" key="1">
    <source>
        <dbReference type="SAM" id="Phobius"/>
    </source>
</evidence>
<keyword evidence="1" id="KW-0812">Transmembrane</keyword>
<evidence type="ECO:0000313" key="2">
    <source>
        <dbReference type="EMBL" id="MFD2840806.1"/>
    </source>
</evidence>
<feature type="transmembrane region" description="Helical" evidence="1">
    <location>
        <begin position="212"/>
        <end position="234"/>
    </location>
</feature>
<name>A0ABW5XHR1_9MICO</name>
<keyword evidence="1" id="KW-0472">Membrane</keyword>
<gene>
    <name evidence="2" type="ORF">ACFSYH_09505</name>
</gene>
<feature type="transmembrane region" description="Helical" evidence="1">
    <location>
        <begin position="189"/>
        <end position="206"/>
    </location>
</feature>
<feature type="transmembrane region" description="Helical" evidence="1">
    <location>
        <begin position="134"/>
        <end position="156"/>
    </location>
</feature>
<feature type="transmembrane region" description="Helical" evidence="1">
    <location>
        <begin position="162"/>
        <end position="182"/>
    </location>
</feature>
<proteinExistence type="predicted"/>
<feature type="transmembrane region" description="Helical" evidence="1">
    <location>
        <begin position="344"/>
        <end position="368"/>
    </location>
</feature>
<reference evidence="3" key="1">
    <citation type="journal article" date="2019" name="Int. J. Syst. Evol. Microbiol.">
        <title>The Global Catalogue of Microorganisms (GCM) 10K type strain sequencing project: providing services to taxonomists for standard genome sequencing and annotation.</title>
        <authorList>
            <consortium name="The Broad Institute Genomics Platform"/>
            <consortium name="The Broad Institute Genome Sequencing Center for Infectious Disease"/>
            <person name="Wu L."/>
            <person name="Ma J."/>
        </authorList>
    </citation>
    <scope>NUCLEOTIDE SEQUENCE [LARGE SCALE GENOMIC DNA]</scope>
    <source>
        <strain evidence="3">KCTC 33576</strain>
    </source>
</reference>
<dbReference type="Pfam" id="PF19877">
    <property type="entry name" value="DUF6350"/>
    <property type="match status" value="1"/>
</dbReference>
<feature type="transmembrane region" description="Helical" evidence="1">
    <location>
        <begin position="43"/>
        <end position="67"/>
    </location>
</feature>
<keyword evidence="3" id="KW-1185">Reference proteome</keyword>
<dbReference type="Proteomes" id="UP001597391">
    <property type="component" value="Unassembled WGS sequence"/>
</dbReference>
<evidence type="ECO:0000313" key="3">
    <source>
        <dbReference type="Proteomes" id="UP001597391"/>
    </source>
</evidence>
<dbReference type="InterPro" id="IPR045931">
    <property type="entry name" value="DUF6350"/>
</dbReference>
<organism evidence="2 3">
    <name type="scientific">Populibacterium corticicola</name>
    <dbReference type="NCBI Taxonomy" id="1812826"/>
    <lineage>
        <taxon>Bacteria</taxon>
        <taxon>Bacillati</taxon>
        <taxon>Actinomycetota</taxon>
        <taxon>Actinomycetes</taxon>
        <taxon>Micrococcales</taxon>
        <taxon>Jonesiaceae</taxon>
        <taxon>Populibacterium</taxon>
    </lineage>
</organism>
<feature type="transmembrane region" description="Helical" evidence="1">
    <location>
        <begin position="316"/>
        <end position="337"/>
    </location>
</feature>
<accession>A0ABW5XHR1</accession>
<feature type="transmembrane region" description="Helical" evidence="1">
    <location>
        <begin position="388"/>
        <end position="407"/>
    </location>
</feature>
<dbReference type="RefSeq" id="WP_377466715.1">
    <property type="nucleotide sequence ID" value="NZ_JBHUOP010000004.1"/>
</dbReference>
<feature type="transmembrane region" description="Helical" evidence="1">
    <location>
        <begin position="107"/>
        <end position="127"/>
    </location>
</feature>
<sequence>MESSKYQPAGADKRRGEKRVILDRSSVREALTTPDSIDGGNPLFSGLLAGFQAVVFGLLLVVVPVLTTAVISTTLVDQDFHFGSTLIVGLKLWILSSGGDIALDGQLVSLVPLGITVLLYLLAVVSVRRTLQATLSAAGVYVATFTALVSLVTAVLGESVHGVLRVLVTSIAVGLLSAYAAFRKRPDASGVLAQLRFAVAALPGWLRPVLGGAAVMVAAVFVFASFVALTWLMLGRESMGSILAQWSLDGFSGVALGITQLVVLPNLVVWAASWLTGAGFQIGVDTVVSPHEVVLGPLPNLPLLGALPQSAAPQSFPLLFAALIVVCGVLGGVYLARVDGELRWWAFLITPGVASVAAVFGLGLLFWLASGQIGGGPNLVFGVVGVRAVLLSAAWLVTGALVGFVLARPEPRRFAREKLRSGESEYAVASQSDDEPGP</sequence>